<comment type="cofactor">
    <cofactor evidence="7">
        <name>Zn(2+)</name>
        <dbReference type="ChEBI" id="CHEBI:29105"/>
    </cofactor>
    <text evidence="7">Binds 1 zinc ion per subunit.</text>
</comment>
<dbReference type="KEGG" id="ifn:GM661_08595"/>
<feature type="binding site" evidence="7">
    <location>
        <position position="124"/>
    </location>
    <ligand>
        <name>Zn(2+)</name>
        <dbReference type="ChEBI" id="CHEBI:29105"/>
    </ligand>
</feature>
<dbReference type="InterPro" id="IPR036388">
    <property type="entry name" value="WH-like_DNA-bd_sf"/>
</dbReference>
<evidence type="ECO:0000256" key="2">
    <source>
        <dbReference type="ARBA" id="ARBA00022491"/>
    </source>
</evidence>
<evidence type="ECO:0000313" key="10">
    <source>
        <dbReference type="Proteomes" id="UP000665020"/>
    </source>
</evidence>
<sequence length="131" mass="15306">MKSPKHRMTKQRRLILKTLRSTNTHPTADWIYERVKKDIPNISLGTVYRNLKLLADMGEIMVLDFGSSYSRFDGNPENHYHFTCGKCGGVFDLDMPLNNELNQKITEETPYKVYSHRTEFYGLCPNCQRKT</sequence>
<accession>A0A8A7KEE4</accession>
<comment type="cofactor">
    <cofactor evidence="8">
        <name>Mn(2+)</name>
        <dbReference type="ChEBI" id="CHEBI:29035"/>
    </cofactor>
    <cofactor evidence="8">
        <name>Fe(2+)</name>
        <dbReference type="ChEBI" id="CHEBI:29033"/>
    </cofactor>
    <text evidence="8">Binds 1 Mn(2+) or Fe(2+) ion per subunit.</text>
</comment>
<name>A0A8A7KEE4_9FIRM</name>
<feature type="binding site" evidence="7">
    <location>
        <position position="127"/>
    </location>
    <ligand>
        <name>Zn(2+)</name>
        <dbReference type="ChEBI" id="CHEBI:29105"/>
    </ligand>
</feature>
<comment type="similarity">
    <text evidence="1">Belongs to the Fur family.</text>
</comment>
<dbReference type="GO" id="GO:0000976">
    <property type="term" value="F:transcription cis-regulatory region binding"/>
    <property type="evidence" value="ECO:0007669"/>
    <property type="project" value="TreeGrafter"/>
</dbReference>
<keyword evidence="6" id="KW-0804">Transcription</keyword>
<protein>
    <submittedName>
        <fullName evidence="9">Transcriptional repressor</fullName>
    </submittedName>
</protein>
<dbReference type="Proteomes" id="UP000665020">
    <property type="component" value="Chromosome"/>
</dbReference>
<keyword evidence="8" id="KW-0408">Iron</keyword>
<evidence type="ECO:0000256" key="7">
    <source>
        <dbReference type="PIRSR" id="PIRSR602481-1"/>
    </source>
</evidence>
<evidence type="ECO:0000256" key="3">
    <source>
        <dbReference type="ARBA" id="ARBA00022833"/>
    </source>
</evidence>
<dbReference type="CDD" id="cd07153">
    <property type="entry name" value="Fur_like"/>
    <property type="match status" value="1"/>
</dbReference>
<evidence type="ECO:0000256" key="8">
    <source>
        <dbReference type="PIRSR" id="PIRSR602481-2"/>
    </source>
</evidence>
<reference evidence="9" key="1">
    <citation type="submission" date="2019-12" db="EMBL/GenBank/DDBJ databases">
        <authorList>
            <person name="zhang j."/>
            <person name="sun C.M."/>
        </authorList>
    </citation>
    <scope>NUCLEOTIDE SEQUENCE</scope>
    <source>
        <strain evidence="9">NS-1</strain>
    </source>
</reference>
<dbReference type="GO" id="GO:1900376">
    <property type="term" value="P:regulation of secondary metabolite biosynthetic process"/>
    <property type="evidence" value="ECO:0007669"/>
    <property type="project" value="TreeGrafter"/>
</dbReference>
<dbReference type="InterPro" id="IPR002481">
    <property type="entry name" value="FUR"/>
</dbReference>
<gene>
    <name evidence="9" type="ORF">GM661_08595</name>
</gene>
<dbReference type="SUPFAM" id="SSF46785">
    <property type="entry name" value="Winged helix' DNA-binding domain"/>
    <property type="match status" value="1"/>
</dbReference>
<organism evidence="9 10">
    <name type="scientific">Iocasia fonsfrigidae</name>
    <dbReference type="NCBI Taxonomy" id="2682810"/>
    <lineage>
        <taxon>Bacteria</taxon>
        <taxon>Bacillati</taxon>
        <taxon>Bacillota</taxon>
        <taxon>Clostridia</taxon>
        <taxon>Halanaerobiales</taxon>
        <taxon>Halanaerobiaceae</taxon>
        <taxon>Iocasia</taxon>
    </lineage>
</organism>
<dbReference type="EMBL" id="CP046640">
    <property type="protein sequence ID" value="QTL98028.1"/>
    <property type="molecule type" value="Genomic_DNA"/>
</dbReference>
<dbReference type="GO" id="GO:0003700">
    <property type="term" value="F:DNA-binding transcription factor activity"/>
    <property type="evidence" value="ECO:0007669"/>
    <property type="project" value="InterPro"/>
</dbReference>
<dbReference type="Gene3D" id="3.30.1490.190">
    <property type="match status" value="1"/>
</dbReference>
<keyword evidence="5" id="KW-0238">DNA-binding</keyword>
<dbReference type="Pfam" id="PF01475">
    <property type="entry name" value="FUR"/>
    <property type="match status" value="1"/>
</dbReference>
<evidence type="ECO:0000256" key="6">
    <source>
        <dbReference type="ARBA" id="ARBA00023163"/>
    </source>
</evidence>
<dbReference type="GO" id="GO:0045892">
    <property type="term" value="P:negative regulation of DNA-templated transcription"/>
    <property type="evidence" value="ECO:0007669"/>
    <property type="project" value="TreeGrafter"/>
</dbReference>
<dbReference type="PANTHER" id="PTHR33202">
    <property type="entry name" value="ZINC UPTAKE REGULATION PROTEIN"/>
    <property type="match status" value="1"/>
</dbReference>
<feature type="binding site" evidence="7">
    <location>
        <position position="87"/>
    </location>
    <ligand>
        <name>Zn(2+)</name>
        <dbReference type="ChEBI" id="CHEBI:29105"/>
    </ligand>
</feature>
<keyword evidence="7" id="KW-0479">Metal-binding</keyword>
<keyword evidence="4" id="KW-0805">Transcription regulation</keyword>
<dbReference type="InterPro" id="IPR043135">
    <property type="entry name" value="Fur_C"/>
</dbReference>
<feature type="binding site" evidence="8">
    <location>
        <position position="116"/>
    </location>
    <ligand>
        <name>Fe cation</name>
        <dbReference type="ChEBI" id="CHEBI:24875"/>
    </ligand>
</feature>
<keyword evidence="10" id="KW-1185">Reference proteome</keyword>
<evidence type="ECO:0000256" key="1">
    <source>
        <dbReference type="ARBA" id="ARBA00007957"/>
    </source>
</evidence>
<keyword evidence="3 7" id="KW-0862">Zinc</keyword>
<evidence type="ECO:0000256" key="5">
    <source>
        <dbReference type="ARBA" id="ARBA00023125"/>
    </source>
</evidence>
<keyword evidence="2" id="KW-0678">Repressor</keyword>
<dbReference type="GO" id="GO:0008270">
    <property type="term" value="F:zinc ion binding"/>
    <property type="evidence" value="ECO:0007669"/>
    <property type="project" value="TreeGrafter"/>
</dbReference>
<dbReference type="InterPro" id="IPR036390">
    <property type="entry name" value="WH_DNA-bd_sf"/>
</dbReference>
<dbReference type="PANTHER" id="PTHR33202:SF7">
    <property type="entry name" value="FERRIC UPTAKE REGULATION PROTEIN"/>
    <property type="match status" value="1"/>
</dbReference>
<dbReference type="RefSeq" id="WP_230869620.1">
    <property type="nucleotide sequence ID" value="NZ_CP046640.1"/>
</dbReference>
<feature type="binding site" evidence="7">
    <location>
        <position position="84"/>
    </location>
    <ligand>
        <name>Zn(2+)</name>
        <dbReference type="ChEBI" id="CHEBI:29105"/>
    </ligand>
</feature>
<dbReference type="AlphaFoldDB" id="A0A8A7KEE4"/>
<dbReference type="Gene3D" id="1.10.10.10">
    <property type="entry name" value="Winged helix-like DNA-binding domain superfamily/Winged helix DNA-binding domain"/>
    <property type="match status" value="1"/>
</dbReference>
<evidence type="ECO:0000313" key="9">
    <source>
        <dbReference type="EMBL" id="QTL98028.1"/>
    </source>
</evidence>
<evidence type="ECO:0000256" key="4">
    <source>
        <dbReference type="ARBA" id="ARBA00023015"/>
    </source>
</evidence>
<proteinExistence type="inferred from homology"/>